<evidence type="ECO:0000313" key="2">
    <source>
        <dbReference type="EMBL" id="UOQ92181.1"/>
    </source>
</evidence>
<dbReference type="Proteomes" id="UP000831880">
    <property type="component" value="Chromosome"/>
</dbReference>
<evidence type="ECO:0000256" key="1">
    <source>
        <dbReference type="SAM" id="Coils"/>
    </source>
</evidence>
<keyword evidence="3" id="KW-1185">Reference proteome</keyword>
<dbReference type="EMBL" id="CP095074">
    <property type="protein sequence ID" value="UOQ92181.1"/>
    <property type="molecule type" value="Genomic_DNA"/>
</dbReference>
<reference evidence="2 3" key="1">
    <citation type="submission" date="2022-04" db="EMBL/GenBank/DDBJ databases">
        <title>Halobacillus sp. isolated from saltern.</title>
        <authorList>
            <person name="Won M."/>
            <person name="Lee C.-M."/>
            <person name="Woen H.-Y."/>
            <person name="Kwon S.-W."/>
        </authorList>
    </citation>
    <scope>NUCLEOTIDE SEQUENCE [LARGE SCALE GENOMIC DNA]</scope>
    <source>
        <strain evidence="2 3">SSTM10-2</strain>
    </source>
</reference>
<name>A0ABY4GW47_9BACI</name>
<evidence type="ECO:0000313" key="3">
    <source>
        <dbReference type="Proteomes" id="UP000831880"/>
    </source>
</evidence>
<proteinExistence type="predicted"/>
<gene>
    <name evidence="2" type="ORF">MUO14_17030</name>
</gene>
<dbReference type="Pfam" id="PF19776">
    <property type="entry name" value="DUF6262"/>
    <property type="match status" value="1"/>
</dbReference>
<accession>A0ABY4GW47</accession>
<keyword evidence="1" id="KW-0175">Coiled coil</keyword>
<sequence>MANNNPNVEGIKESSKKKTQLSIQKVEKALREMIRKQMTINFNTVSTTAGVSKGFLYKNSNIRQRIETLREKQGKLPSPKKVKINTSNASKDVIIDSLKKRIKHLEKENEKLEQQLKGHLSKLYQEI</sequence>
<feature type="coiled-coil region" evidence="1">
    <location>
        <begin position="88"/>
        <end position="122"/>
    </location>
</feature>
<organism evidence="2 3">
    <name type="scientific">Halobacillus shinanisalinarum</name>
    <dbReference type="NCBI Taxonomy" id="2932258"/>
    <lineage>
        <taxon>Bacteria</taxon>
        <taxon>Bacillati</taxon>
        <taxon>Bacillota</taxon>
        <taxon>Bacilli</taxon>
        <taxon>Bacillales</taxon>
        <taxon>Bacillaceae</taxon>
        <taxon>Halobacillus</taxon>
    </lineage>
</organism>
<dbReference type="InterPro" id="IPR046229">
    <property type="entry name" value="TnpC-like"/>
</dbReference>
<protein>
    <submittedName>
        <fullName evidence="2">DUF6262 family protein</fullName>
    </submittedName>
</protein>
<dbReference type="RefSeq" id="WP_244751791.1">
    <property type="nucleotide sequence ID" value="NZ_CP095074.1"/>
</dbReference>